<gene>
    <name evidence="2" type="ORF">RAG0_17338</name>
</gene>
<dbReference type="InterPro" id="IPR012337">
    <property type="entry name" value="RNaseH-like_sf"/>
</dbReference>
<protein>
    <recommendedName>
        <fullName evidence="1">Tc1-like transposase DDE domain-containing protein</fullName>
    </recommendedName>
</protein>
<dbReference type="OrthoDB" id="3504114at2759"/>
<reference evidence="3" key="1">
    <citation type="submission" date="2016-03" db="EMBL/GenBank/DDBJ databases">
        <authorList>
            <person name="Guldener U."/>
        </authorList>
    </citation>
    <scope>NUCLEOTIDE SEQUENCE [LARGE SCALE GENOMIC DNA]</scope>
    <source>
        <strain evidence="3">04CH-RAC-A.6.1</strain>
    </source>
</reference>
<evidence type="ECO:0000259" key="1">
    <source>
        <dbReference type="Pfam" id="PF13358"/>
    </source>
</evidence>
<evidence type="ECO:0000313" key="3">
    <source>
        <dbReference type="Proteomes" id="UP000178912"/>
    </source>
</evidence>
<proteinExistence type="predicted"/>
<organism evidence="2 3">
    <name type="scientific">Rhynchosporium agropyri</name>
    <dbReference type="NCBI Taxonomy" id="914238"/>
    <lineage>
        <taxon>Eukaryota</taxon>
        <taxon>Fungi</taxon>
        <taxon>Dikarya</taxon>
        <taxon>Ascomycota</taxon>
        <taxon>Pezizomycotina</taxon>
        <taxon>Leotiomycetes</taxon>
        <taxon>Helotiales</taxon>
        <taxon>Ploettnerulaceae</taxon>
        <taxon>Rhynchosporium</taxon>
    </lineage>
</organism>
<dbReference type="GO" id="GO:0003676">
    <property type="term" value="F:nucleic acid binding"/>
    <property type="evidence" value="ECO:0007669"/>
    <property type="project" value="InterPro"/>
</dbReference>
<dbReference type="InterPro" id="IPR036397">
    <property type="entry name" value="RNaseH_sf"/>
</dbReference>
<dbReference type="PANTHER" id="PTHR46564:SF1">
    <property type="entry name" value="TRANSPOSASE"/>
    <property type="match status" value="1"/>
</dbReference>
<dbReference type="Gene3D" id="3.30.420.10">
    <property type="entry name" value="Ribonuclease H-like superfamily/Ribonuclease H"/>
    <property type="match status" value="1"/>
</dbReference>
<dbReference type="Pfam" id="PF13358">
    <property type="entry name" value="DDE_3"/>
    <property type="match status" value="1"/>
</dbReference>
<dbReference type="AlphaFoldDB" id="A0A1E1LTR8"/>
<dbReference type="SUPFAM" id="SSF53098">
    <property type="entry name" value="Ribonuclease H-like"/>
    <property type="match status" value="1"/>
</dbReference>
<dbReference type="Proteomes" id="UP000178912">
    <property type="component" value="Unassembled WGS sequence"/>
</dbReference>
<accession>A0A1E1LTR8</accession>
<keyword evidence="3" id="KW-1185">Reference proteome</keyword>
<sequence>MAPNLASSKHDLIQNMILDKKIQTNKIAEAAKCSERSIKAIRSNIRHYGTTKAPSNGGGRLRSLITPLMIDALCEHLLEKPGLYLEEIATFYGTNLRRSGWDPLGVAPVHVSKFHRGQRYQILPAYSQSGILLARVFKGSTDGDDFKDFLEQLLPHCGKWPEPKSVLIMDNASFHRSERVEQMCNDAGVKLVYLPPYSPDLNPIEEFFAELKVFIKKHWQTSEKFPEQDFAGFPEWCIGVVGDKKSSAEGHFRHAGITVEEL</sequence>
<name>A0A1E1LTR8_9HELO</name>
<dbReference type="PANTHER" id="PTHR46564">
    <property type="entry name" value="TRANSPOSASE"/>
    <property type="match status" value="1"/>
</dbReference>
<evidence type="ECO:0000313" key="2">
    <source>
        <dbReference type="EMBL" id="CZT13846.1"/>
    </source>
</evidence>
<dbReference type="EMBL" id="FJUX01000217">
    <property type="protein sequence ID" value="CZT13846.1"/>
    <property type="molecule type" value="Genomic_DNA"/>
</dbReference>
<feature type="domain" description="Tc1-like transposase DDE" evidence="1">
    <location>
        <begin position="94"/>
        <end position="218"/>
    </location>
</feature>
<dbReference type="InterPro" id="IPR038717">
    <property type="entry name" value="Tc1-like_DDE_dom"/>
</dbReference>